<comment type="catalytic activity">
    <reaction evidence="9 10">
        <text>L-threonyl-[protein] + FAD = FMN-L-threonyl-[protein] + AMP + H(+)</text>
        <dbReference type="Rhea" id="RHEA:36847"/>
        <dbReference type="Rhea" id="RHEA-COMP:11060"/>
        <dbReference type="Rhea" id="RHEA-COMP:11061"/>
        <dbReference type="ChEBI" id="CHEBI:15378"/>
        <dbReference type="ChEBI" id="CHEBI:30013"/>
        <dbReference type="ChEBI" id="CHEBI:57692"/>
        <dbReference type="ChEBI" id="CHEBI:74257"/>
        <dbReference type="ChEBI" id="CHEBI:456215"/>
        <dbReference type="EC" id="2.7.1.180"/>
    </reaction>
</comment>
<dbReference type="AlphaFoldDB" id="A0A4Y9S1A3"/>
<keyword evidence="6 10" id="KW-0274">FAD</keyword>
<keyword evidence="14" id="KW-1185">Reference proteome</keyword>
<comment type="cofactor">
    <cofactor evidence="11">
        <name>Mg(2+)</name>
        <dbReference type="ChEBI" id="CHEBI:18420"/>
    </cofactor>
    <cofactor evidence="11">
        <name>Mn(2+)</name>
        <dbReference type="ChEBI" id="CHEBI:29035"/>
    </cofactor>
    <text evidence="11">Magnesium. Can also use manganese.</text>
</comment>
<dbReference type="RefSeq" id="WP_135193659.1">
    <property type="nucleotide sequence ID" value="NZ_SPVH01000002.1"/>
</dbReference>
<keyword evidence="5 10" id="KW-0479">Metal-binding</keyword>
<keyword evidence="7 10" id="KW-0460">Magnesium</keyword>
<dbReference type="GO" id="GO:0046872">
    <property type="term" value="F:metal ion binding"/>
    <property type="evidence" value="ECO:0007669"/>
    <property type="project" value="UniProtKB-UniRule"/>
</dbReference>
<comment type="caution">
    <text evidence="13">The sequence shown here is derived from an EMBL/GenBank/DDBJ whole genome shotgun (WGS) entry which is preliminary data.</text>
</comment>
<dbReference type="Pfam" id="PF02424">
    <property type="entry name" value="ApbE"/>
    <property type="match status" value="1"/>
</dbReference>
<accession>A0A4Y9S1A3</accession>
<evidence type="ECO:0000256" key="9">
    <source>
        <dbReference type="ARBA" id="ARBA00048540"/>
    </source>
</evidence>
<feature type="binding site" evidence="11">
    <location>
        <position position="313"/>
    </location>
    <ligand>
        <name>Mg(2+)</name>
        <dbReference type="ChEBI" id="CHEBI:18420"/>
    </ligand>
</feature>
<keyword evidence="4 10" id="KW-0808">Transferase</keyword>
<reference evidence="13 14" key="1">
    <citation type="submission" date="2019-03" db="EMBL/GenBank/DDBJ databases">
        <title>Draft genome of Brevundimonas sp. a heavy metal resistant soil bacteria.</title>
        <authorList>
            <person name="Soto J."/>
        </authorList>
    </citation>
    <scope>NUCLEOTIDE SEQUENCE [LARGE SCALE GENOMIC DNA]</scope>
    <source>
        <strain evidence="13 14">B-10</strain>
    </source>
</reference>
<feature type="region of interest" description="Disordered" evidence="12">
    <location>
        <begin position="1"/>
        <end position="24"/>
    </location>
</feature>
<proteinExistence type="inferred from homology"/>
<evidence type="ECO:0000256" key="6">
    <source>
        <dbReference type="ARBA" id="ARBA00022827"/>
    </source>
</evidence>
<dbReference type="Proteomes" id="UP000298216">
    <property type="component" value="Unassembled WGS sequence"/>
</dbReference>
<evidence type="ECO:0000256" key="4">
    <source>
        <dbReference type="ARBA" id="ARBA00022679"/>
    </source>
</evidence>
<sequence>MSDTPFSRGSRAAPPTVNLGDASPLADRADNRVLVPVIEGAPPRPPSDLIRALGGETMGTTWSARVIAPPGVGEAEIQDAIEQELAAVVGLFSPWEPSSEISRFNNAPAGFWAVSPPFWDLLDAAMTLGDETNGAVDPTLGALVDLWGFGPPGPRSALLPVPSEDEIAAAMAVSGWQKLRLNPDARGVMQMGGMKLDFSGIAKGHAVDRVSDRLTAMGATSHLIEIGGELKGRGVKPDAQPWWVEIERVEGSPAPHTVAALFDLAVATSGDYRRAFRHDGRLYPHTIDGSTGRPVSNNLSSVTVLHASAMMADAYATALTVMGPFEGPEYAEALGLIAHFVERTERGPVERMTPAFAAMMDDPDRDQPG</sequence>
<evidence type="ECO:0000256" key="12">
    <source>
        <dbReference type="SAM" id="MobiDB-lite"/>
    </source>
</evidence>
<dbReference type="PANTHER" id="PTHR30040">
    <property type="entry name" value="THIAMINE BIOSYNTHESIS LIPOPROTEIN APBE"/>
    <property type="match status" value="1"/>
</dbReference>
<evidence type="ECO:0000256" key="2">
    <source>
        <dbReference type="ARBA" id="ARBA00016337"/>
    </source>
</evidence>
<keyword evidence="3 10" id="KW-0285">Flavoprotein</keyword>
<feature type="binding site" evidence="11">
    <location>
        <position position="317"/>
    </location>
    <ligand>
        <name>Mg(2+)</name>
        <dbReference type="ChEBI" id="CHEBI:18420"/>
    </ligand>
</feature>
<evidence type="ECO:0000256" key="8">
    <source>
        <dbReference type="ARBA" id="ARBA00031306"/>
    </source>
</evidence>
<evidence type="ECO:0000313" key="13">
    <source>
        <dbReference type="EMBL" id="TFW14271.1"/>
    </source>
</evidence>
<dbReference type="GO" id="GO:0016740">
    <property type="term" value="F:transferase activity"/>
    <property type="evidence" value="ECO:0007669"/>
    <property type="project" value="UniProtKB-UniRule"/>
</dbReference>
<dbReference type="OrthoDB" id="9778595at2"/>
<dbReference type="EMBL" id="SPVH01000002">
    <property type="protein sequence ID" value="TFW14271.1"/>
    <property type="molecule type" value="Genomic_DNA"/>
</dbReference>
<dbReference type="PANTHER" id="PTHR30040:SF2">
    <property type="entry name" value="FAD:PROTEIN FMN TRANSFERASE"/>
    <property type="match status" value="1"/>
</dbReference>
<evidence type="ECO:0000256" key="3">
    <source>
        <dbReference type="ARBA" id="ARBA00022630"/>
    </source>
</evidence>
<name>A0A4Y9S1A3_9CAUL</name>
<evidence type="ECO:0000256" key="7">
    <source>
        <dbReference type="ARBA" id="ARBA00022842"/>
    </source>
</evidence>
<dbReference type="InterPro" id="IPR003374">
    <property type="entry name" value="ApbE-like_sf"/>
</dbReference>
<dbReference type="SUPFAM" id="SSF143631">
    <property type="entry name" value="ApbE-like"/>
    <property type="match status" value="1"/>
</dbReference>
<gene>
    <name evidence="13" type="ORF">EGY25_03485</name>
</gene>
<dbReference type="Gene3D" id="3.10.520.10">
    <property type="entry name" value="ApbE-like domains"/>
    <property type="match status" value="1"/>
</dbReference>
<evidence type="ECO:0000313" key="14">
    <source>
        <dbReference type="Proteomes" id="UP000298216"/>
    </source>
</evidence>
<dbReference type="PIRSF" id="PIRSF006268">
    <property type="entry name" value="ApbE"/>
    <property type="match status" value="1"/>
</dbReference>
<evidence type="ECO:0000256" key="10">
    <source>
        <dbReference type="PIRNR" id="PIRNR006268"/>
    </source>
</evidence>
<evidence type="ECO:0000256" key="11">
    <source>
        <dbReference type="PIRSR" id="PIRSR006268-2"/>
    </source>
</evidence>
<feature type="binding site" evidence="11">
    <location>
        <position position="200"/>
    </location>
    <ligand>
        <name>Mg(2+)</name>
        <dbReference type="ChEBI" id="CHEBI:18420"/>
    </ligand>
</feature>
<evidence type="ECO:0000256" key="5">
    <source>
        <dbReference type="ARBA" id="ARBA00022723"/>
    </source>
</evidence>
<protein>
    <recommendedName>
        <fullName evidence="2 10">FAD:protein FMN transferase</fullName>
        <ecNumber evidence="1 10">2.7.1.180</ecNumber>
    </recommendedName>
    <alternativeName>
        <fullName evidence="8 10">Flavin transferase</fullName>
    </alternativeName>
</protein>
<organism evidence="13 14">
    <name type="scientific">Brevundimonas intermedia</name>
    <dbReference type="NCBI Taxonomy" id="74315"/>
    <lineage>
        <taxon>Bacteria</taxon>
        <taxon>Pseudomonadati</taxon>
        <taxon>Pseudomonadota</taxon>
        <taxon>Alphaproteobacteria</taxon>
        <taxon>Caulobacterales</taxon>
        <taxon>Caulobacteraceae</taxon>
        <taxon>Brevundimonas</taxon>
    </lineage>
</organism>
<comment type="similarity">
    <text evidence="10">Belongs to the ApbE family.</text>
</comment>
<dbReference type="EC" id="2.7.1.180" evidence="1 10"/>
<evidence type="ECO:0000256" key="1">
    <source>
        <dbReference type="ARBA" id="ARBA00011955"/>
    </source>
</evidence>
<dbReference type="InterPro" id="IPR024932">
    <property type="entry name" value="ApbE"/>
</dbReference>